<dbReference type="PROSITE" id="PS00041">
    <property type="entry name" value="HTH_ARAC_FAMILY_1"/>
    <property type="match status" value="1"/>
</dbReference>
<dbReference type="AlphaFoldDB" id="A0A1G6KBG4"/>
<proteinExistence type="predicted"/>
<name>A0A1G6KBG4_9ACTN</name>
<dbReference type="InterPro" id="IPR014710">
    <property type="entry name" value="RmlC-like_jellyroll"/>
</dbReference>
<dbReference type="InterPro" id="IPR037923">
    <property type="entry name" value="HTH-like"/>
</dbReference>
<dbReference type="GO" id="GO:0043565">
    <property type="term" value="F:sequence-specific DNA binding"/>
    <property type="evidence" value="ECO:0007669"/>
    <property type="project" value="InterPro"/>
</dbReference>
<evidence type="ECO:0000256" key="2">
    <source>
        <dbReference type="ARBA" id="ARBA00023125"/>
    </source>
</evidence>
<reference evidence="6" key="1">
    <citation type="submission" date="2016-10" db="EMBL/GenBank/DDBJ databases">
        <authorList>
            <person name="Varghese N."/>
            <person name="Submissions S."/>
        </authorList>
    </citation>
    <scope>NUCLEOTIDE SEQUENCE [LARGE SCALE GENOMIC DNA]</scope>
    <source>
        <strain evidence="6">DSM 22619</strain>
    </source>
</reference>
<dbReference type="InterPro" id="IPR003313">
    <property type="entry name" value="AraC-bd"/>
</dbReference>
<dbReference type="PROSITE" id="PS01124">
    <property type="entry name" value="HTH_ARAC_FAMILY_2"/>
    <property type="match status" value="1"/>
</dbReference>
<dbReference type="PANTHER" id="PTHR43280">
    <property type="entry name" value="ARAC-FAMILY TRANSCRIPTIONAL REGULATOR"/>
    <property type="match status" value="1"/>
</dbReference>
<evidence type="ECO:0000259" key="4">
    <source>
        <dbReference type="PROSITE" id="PS01124"/>
    </source>
</evidence>
<dbReference type="Pfam" id="PF02311">
    <property type="entry name" value="AraC_binding"/>
    <property type="match status" value="1"/>
</dbReference>
<gene>
    <name evidence="5" type="ORF">SAMN04487824_10753</name>
</gene>
<dbReference type="InterPro" id="IPR009057">
    <property type="entry name" value="Homeodomain-like_sf"/>
</dbReference>
<evidence type="ECO:0000256" key="1">
    <source>
        <dbReference type="ARBA" id="ARBA00023015"/>
    </source>
</evidence>
<dbReference type="Proteomes" id="UP000198528">
    <property type="component" value="Unassembled WGS sequence"/>
</dbReference>
<dbReference type="SMART" id="SM00342">
    <property type="entry name" value="HTH_ARAC"/>
    <property type="match status" value="1"/>
</dbReference>
<sequence length="291" mass="33265">MDFARYEQYRETGVHEVPGFAYNTYLCTIPQDFARVRPHWHDQMEIVYVKRGSGTVSTNFVRHHVHAGSIVPILPGEIHAIDGDEGSRMEYENIIFSLDILDSHEPNDWCRANVLDPLREGTLRFARPVPEGTEFYERVRWALDGADAACAVRQPGYSMVVKSRLFLLLDALYAFRSADAPDRVEPAAERLRTVLREVNANYVAPPSVEDAARLAGYSKAHFMRVFKKDMGMTYGQYVTECRLTAASYYLEKTSDPVGAIAQSCGFDNFSYFNRRFRRRYGMTPTEFRAKA</sequence>
<dbReference type="SUPFAM" id="SSF51215">
    <property type="entry name" value="Regulatory protein AraC"/>
    <property type="match status" value="1"/>
</dbReference>
<feature type="domain" description="HTH araC/xylS-type" evidence="4">
    <location>
        <begin position="192"/>
        <end position="290"/>
    </location>
</feature>
<dbReference type="GO" id="GO:0003700">
    <property type="term" value="F:DNA-binding transcription factor activity"/>
    <property type="evidence" value="ECO:0007669"/>
    <property type="project" value="InterPro"/>
</dbReference>
<keyword evidence="1" id="KW-0805">Transcription regulation</keyword>
<organism evidence="5 6">
    <name type="scientific">Parafannyhessea umbonata</name>
    <dbReference type="NCBI Taxonomy" id="604330"/>
    <lineage>
        <taxon>Bacteria</taxon>
        <taxon>Bacillati</taxon>
        <taxon>Actinomycetota</taxon>
        <taxon>Coriobacteriia</taxon>
        <taxon>Coriobacteriales</taxon>
        <taxon>Atopobiaceae</taxon>
        <taxon>Parafannyhessea</taxon>
    </lineage>
</organism>
<accession>A0A1G6KBG4</accession>
<keyword evidence="2 5" id="KW-0238">DNA-binding</keyword>
<dbReference type="Pfam" id="PF12833">
    <property type="entry name" value="HTH_18"/>
    <property type="match status" value="1"/>
</dbReference>
<evidence type="ECO:0000313" key="5">
    <source>
        <dbReference type="EMBL" id="SDC28171.1"/>
    </source>
</evidence>
<dbReference type="InterPro" id="IPR018062">
    <property type="entry name" value="HTH_AraC-typ_CS"/>
</dbReference>
<evidence type="ECO:0000313" key="6">
    <source>
        <dbReference type="Proteomes" id="UP000198528"/>
    </source>
</evidence>
<dbReference type="SUPFAM" id="SSF46689">
    <property type="entry name" value="Homeodomain-like"/>
    <property type="match status" value="2"/>
</dbReference>
<evidence type="ECO:0000256" key="3">
    <source>
        <dbReference type="ARBA" id="ARBA00023163"/>
    </source>
</evidence>
<dbReference type="EMBL" id="FMZL01000007">
    <property type="protein sequence ID" value="SDC28171.1"/>
    <property type="molecule type" value="Genomic_DNA"/>
</dbReference>
<keyword evidence="3" id="KW-0804">Transcription</keyword>
<dbReference type="PRINTS" id="PR00032">
    <property type="entry name" value="HTHARAC"/>
</dbReference>
<dbReference type="InterPro" id="IPR020449">
    <property type="entry name" value="Tscrpt_reg_AraC-type_HTH"/>
</dbReference>
<dbReference type="RefSeq" id="WP_090846059.1">
    <property type="nucleotide sequence ID" value="NZ_FMZL01000007.1"/>
</dbReference>
<dbReference type="STRING" id="604330.SAMN04489857_1993"/>
<dbReference type="InterPro" id="IPR018060">
    <property type="entry name" value="HTH_AraC"/>
</dbReference>
<keyword evidence="6" id="KW-1185">Reference proteome</keyword>
<dbReference type="PANTHER" id="PTHR43280:SF28">
    <property type="entry name" value="HTH-TYPE TRANSCRIPTIONAL ACTIVATOR RHAS"/>
    <property type="match status" value="1"/>
</dbReference>
<protein>
    <submittedName>
        <fullName evidence="5">AraC-type DNA-binding protein</fullName>
    </submittedName>
</protein>
<dbReference type="Gene3D" id="1.10.10.60">
    <property type="entry name" value="Homeodomain-like"/>
    <property type="match status" value="2"/>
</dbReference>
<dbReference type="Gene3D" id="2.60.120.10">
    <property type="entry name" value="Jelly Rolls"/>
    <property type="match status" value="1"/>
</dbReference>